<keyword evidence="3" id="KW-1185">Reference proteome</keyword>
<feature type="compositionally biased region" description="Polar residues" evidence="1">
    <location>
        <begin position="28"/>
        <end position="52"/>
    </location>
</feature>
<feature type="region of interest" description="Disordered" evidence="1">
    <location>
        <begin position="366"/>
        <end position="415"/>
    </location>
</feature>
<dbReference type="EMBL" id="KV750793">
    <property type="protein sequence ID" value="OCL03185.1"/>
    <property type="molecule type" value="Genomic_DNA"/>
</dbReference>
<protein>
    <submittedName>
        <fullName evidence="2">Uncharacterized protein</fullName>
    </submittedName>
</protein>
<evidence type="ECO:0000313" key="2">
    <source>
        <dbReference type="EMBL" id="OCL03185.1"/>
    </source>
</evidence>
<proteinExistence type="predicted"/>
<feature type="region of interest" description="Disordered" evidence="1">
    <location>
        <begin position="28"/>
        <end position="59"/>
    </location>
</feature>
<gene>
    <name evidence="2" type="ORF">AOQ84DRAFT_442895</name>
</gene>
<dbReference type="AlphaFoldDB" id="A0A8E2JMT8"/>
<dbReference type="Proteomes" id="UP000250140">
    <property type="component" value="Unassembled WGS sequence"/>
</dbReference>
<evidence type="ECO:0000313" key="3">
    <source>
        <dbReference type="Proteomes" id="UP000250140"/>
    </source>
</evidence>
<feature type="compositionally biased region" description="Polar residues" evidence="1">
    <location>
        <begin position="173"/>
        <end position="189"/>
    </location>
</feature>
<accession>A0A8E2JMT8</accession>
<feature type="compositionally biased region" description="Acidic residues" evidence="1">
    <location>
        <begin position="385"/>
        <end position="394"/>
    </location>
</feature>
<feature type="compositionally biased region" description="Basic and acidic residues" evidence="1">
    <location>
        <begin position="249"/>
        <end position="260"/>
    </location>
</feature>
<reference evidence="2 3" key="1">
    <citation type="journal article" date="2016" name="Nat. Commun.">
        <title>Ectomycorrhizal ecology is imprinted in the genome of the dominant symbiotic fungus Cenococcum geophilum.</title>
        <authorList>
            <consortium name="DOE Joint Genome Institute"/>
            <person name="Peter M."/>
            <person name="Kohler A."/>
            <person name="Ohm R.A."/>
            <person name="Kuo A."/>
            <person name="Krutzmann J."/>
            <person name="Morin E."/>
            <person name="Arend M."/>
            <person name="Barry K.W."/>
            <person name="Binder M."/>
            <person name="Choi C."/>
            <person name="Clum A."/>
            <person name="Copeland A."/>
            <person name="Grisel N."/>
            <person name="Haridas S."/>
            <person name="Kipfer T."/>
            <person name="LaButti K."/>
            <person name="Lindquist E."/>
            <person name="Lipzen A."/>
            <person name="Maire R."/>
            <person name="Meier B."/>
            <person name="Mihaltcheva S."/>
            <person name="Molinier V."/>
            <person name="Murat C."/>
            <person name="Poggeler S."/>
            <person name="Quandt C.A."/>
            <person name="Sperisen C."/>
            <person name="Tritt A."/>
            <person name="Tisserant E."/>
            <person name="Crous P.W."/>
            <person name="Henrissat B."/>
            <person name="Nehls U."/>
            <person name="Egli S."/>
            <person name="Spatafora J.W."/>
            <person name="Grigoriev I.V."/>
            <person name="Martin F.M."/>
        </authorList>
    </citation>
    <scope>NUCLEOTIDE SEQUENCE [LARGE SCALE GENOMIC DNA]</scope>
    <source>
        <strain evidence="2 3">CBS 207.34</strain>
    </source>
</reference>
<evidence type="ECO:0000256" key="1">
    <source>
        <dbReference type="SAM" id="MobiDB-lite"/>
    </source>
</evidence>
<dbReference type="OrthoDB" id="5430111at2759"/>
<feature type="compositionally biased region" description="Polar residues" evidence="1">
    <location>
        <begin position="265"/>
        <end position="276"/>
    </location>
</feature>
<feature type="compositionally biased region" description="Basic and acidic residues" evidence="1">
    <location>
        <begin position="368"/>
        <end position="378"/>
    </location>
</feature>
<organism evidence="2 3">
    <name type="scientific">Glonium stellatum</name>
    <dbReference type="NCBI Taxonomy" id="574774"/>
    <lineage>
        <taxon>Eukaryota</taxon>
        <taxon>Fungi</taxon>
        <taxon>Dikarya</taxon>
        <taxon>Ascomycota</taxon>
        <taxon>Pezizomycotina</taxon>
        <taxon>Dothideomycetes</taxon>
        <taxon>Pleosporomycetidae</taxon>
        <taxon>Gloniales</taxon>
        <taxon>Gloniaceae</taxon>
        <taxon>Glonium</taxon>
    </lineage>
</organism>
<name>A0A8E2JMT8_9PEZI</name>
<sequence>MPPLISESDLESFEDDFEDDFEDSITLKDSSSFHTSVQPKADSKSVSPQTTKEGSKKTTVVHKSLLPNAHDQLTLIEKPSQSRPSQLSRFTPRKPAMMLGLKSDNIIDIEDDEETEIDENTLPSSNVLTRARVHGRQHDEIVYDVKYHPLDEYIRPKQAAKVRSRYDIENIDTNDTIRDNGNSNLSGSETEIDDYEPRTKARKLRKLHTSSMRRSSRAPHRQNLTYGSKVHPQGNELGELDSVPGQEFKTQDSIDDEPSRKRTRFSSSHASTASGEHNSHSTPPPSNQDHLEMITALNNPNQSINEPALRYVEDLDVFSLPVGERYFPHENDSLFNKKMPTSGSDFVIYEESEEVQQAALARAPAVPRHFDDFPKENVPEITSSDSDDDSDDDGVGNSQTAVRGGRLSRRPGNGNGRSVLEIIDVIYDDGVTSDGDVFV</sequence>
<feature type="region of interest" description="Disordered" evidence="1">
    <location>
        <begin position="173"/>
        <end position="291"/>
    </location>
</feature>